<evidence type="ECO:0000256" key="3">
    <source>
        <dbReference type="ARBA" id="ARBA00022833"/>
    </source>
</evidence>
<organism evidence="6">
    <name type="scientific">Davidia involucrata</name>
    <name type="common">Dove tree</name>
    <dbReference type="NCBI Taxonomy" id="16924"/>
    <lineage>
        <taxon>Eukaryota</taxon>
        <taxon>Viridiplantae</taxon>
        <taxon>Streptophyta</taxon>
        <taxon>Embryophyta</taxon>
        <taxon>Tracheophyta</taxon>
        <taxon>Spermatophyta</taxon>
        <taxon>Magnoliopsida</taxon>
        <taxon>eudicotyledons</taxon>
        <taxon>Gunneridae</taxon>
        <taxon>Pentapetalae</taxon>
        <taxon>asterids</taxon>
        <taxon>Cornales</taxon>
        <taxon>Nyssaceae</taxon>
        <taxon>Davidia</taxon>
    </lineage>
</organism>
<dbReference type="GO" id="GO:0008270">
    <property type="term" value="F:zinc ion binding"/>
    <property type="evidence" value="ECO:0007669"/>
    <property type="project" value="UniProtKB-KW"/>
</dbReference>
<evidence type="ECO:0000313" key="6">
    <source>
        <dbReference type="EMBL" id="MPA68337.1"/>
    </source>
</evidence>
<name>A0A5B7BHL3_DAVIN</name>
<evidence type="ECO:0000256" key="4">
    <source>
        <dbReference type="PROSITE-ProRule" id="PRU00175"/>
    </source>
</evidence>
<accession>A0A5B7BHL3</accession>
<evidence type="ECO:0000259" key="5">
    <source>
        <dbReference type="PROSITE" id="PS50089"/>
    </source>
</evidence>
<gene>
    <name evidence="6" type="ORF">Din_037778</name>
</gene>
<dbReference type="InterPro" id="IPR013083">
    <property type="entry name" value="Znf_RING/FYVE/PHD"/>
</dbReference>
<dbReference type="PANTHER" id="PTHR45969">
    <property type="entry name" value="RING ZINC FINGER PROTEIN-RELATED"/>
    <property type="match status" value="1"/>
</dbReference>
<dbReference type="SUPFAM" id="SSF57850">
    <property type="entry name" value="RING/U-box"/>
    <property type="match status" value="1"/>
</dbReference>
<feature type="domain" description="RING-type" evidence="5">
    <location>
        <begin position="51"/>
        <end position="95"/>
    </location>
</feature>
<dbReference type="InterPro" id="IPR001841">
    <property type="entry name" value="Znf_RING"/>
</dbReference>
<dbReference type="Pfam" id="PF13639">
    <property type="entry name" value="zf-RING_2"/>
    <property type="match status" value="1"/>
</dbReference>
<keyword evidence="2 4" id="KW-0863">Zinc-finger</keyword>
<dbReference type="SMART" id="SM00184">
    <property type="entry name" value="RING"/>
    <property type="match status" value="1"/>
</dbReference>
<keyword evidence="3" id="KW-0862">Zinc</keyword>
<proteinExistence type="predicted"/>
<dbReference type="PROSITE" id="PS50089">
    <property type="entry name" value="ZF_RING_2"/>
    <property type="match status" value="1"/>
</dbReference>
<sequence>MLVFFSFPSSNSHSSSSSSSFLVSSKVIQDSINLITLGAIIESLPESCDTCAMCLDQLRKRDQVRLLGNCCHVFHRPCLDRWLDYNAHKTCPLCRTPLLTTTTTISFSSSPHLSRHQQPSWIVEQLLYLFCDDLLL</sequence>
<dbReference type="EMBL" id="GHES01037778">
    <property type="protein sequence ID" value="MPA68337.1"/>
    <property type="molecule type" value="Transcribed_RNA"/>
</dbReference>
<dbReference type="AlphaFoldDB" id="A0A5B7BHL3"/>
<protein>
    <submittedName>
        <fullName evidence="6">Putative zinc finger family protein</fullName>
    </submittedName>
</protein>
<evidence type="ECO:0000256" key="1">
    <source>
        <dbReference type="ARBA" id="ARBA00022723"/>
    </source>
</evidence>
<dbReference type="GO" id="GO:0061630">
    <property type="term" value="F:ubiquitin protein ligase activity"/>
    <property type="evidence" value="ECO:0007669"/>
    <property type="project" value="TreeGrafter"/>
</dbReference>
<dbReference type="PANTHER" id="PTHR45969:SF11">
    <property type="entry name" value="RING_U-BOX SUPERFAMILY PROTEIN"/>
    <property type="match status" value="1"/>
</dbReference>
<dbReference type="GO" id="GO:0016567">
    <property type="term" value="P:protein ubiquitination"/>
    <property type="evidence" value="ECO:0007669"/>
    <property type="project" value="TreeGrafter"/>
</dbReference>
<dbReference type="Gene3D" id="3.30.40.10">
    <property type="entry name" value="Zinc/RING finger domain, C3HC4 (zinc finger)"/>
    <property type="match status" value="1"/>
</dbReference>
<evidence type="ECO:0000256" key="2">
    <source>
        <dbReference type="ARBA" id="ARBA00022771"/>
    </source>
</evidence>
<keyword evidence="1" id="KW-0479">Metal-binding</keyword>
<reference evidence="6" key="1">
    <citation type="submission" date="2019-08" db="EMBL/GenBank/DDBJ databases">
        <title>Reference gene set and small RNA set construction with multiple tissues from Davidia involucrata Baill.</title>
        <authorList>
            <person name="Yang H."/>
            <person name="Zhou C."/>
            <person name="Li G."/>
            <person name="Wang J."/>
            <person name="Gao P."/>
            <person name="Wang M."/>
            <person name="Wang R."/>
            <person name="Zhao Y."/>
        </authorList>
    </citation>
    <scope>NUCLEOTIDE SEQUENCE</scope>
    <source>
        <tissue evidence="6">Mixed with DoveR01_LX</tissue>
    </source>
</reference>